<proteinExistence type="predicted"/>
<sequence>MKAVSTWAAIIIRQRLSRPQGGERVQKNPYIGLLNLMEQVSRSSNSPDIQIGQILSSPPDIKVRYNGIILTKEELWISHYLLAGYGRTAKGHLVSATQNRAGGSGDAAYQSHNHDIDNDYTDSVIYTDTLKPGMYVAIMPMLINGRIQQYIILDEIVRIDGHG</sequence>
<name>A0A8S5NX60_9CAUD</name>
<evidence type="ECO:0000313" key="1">
    <source>
        <dbReference type="EMBL" id="DAD98802.1"/>
    </source>
</evidence>
<reference evidence="1" key="1">
    <citation type="journal article" date="2021" name="Proc. Natl. Acad. Sci. U.S.A.">
        <title>A Catalog of Tens of Thousands of Viruses from Human Metagenomes Reveals Hidden Associations with Chronic Diseases.</title>
        <authorList>
            <person name="Tisza M.J."/>
            <person name="Buck C.B."/>
        </authorList>
    </citation>
    <scope>NUCLEOTIDE SEQUENCE</scope>
    <source>
        <strain evidence="1">Ctx7r16</strain>
    </source>
</reference>
<organism evidence="1">
    <name type="scientific">Siphoviridae sp. ctx7r16</name>
    <dbReference type="NCBI Taxonomy" id="2825738"/>
    <lineage>
        <taxon>Viruses</taxon>
        <taxon>Duplodnaviria</taxon>
        <taxon>Heunggongvirae</taxon>
        <taxon>Uroviricota</taxon>
        <taxon>Caudoviricetes</taxon>
    </lineage>
</organism>
<dbReference type="InterPro" id="IPR022555">
    <property type="entry name" value="DUF2577"/>
</dbReference>
<dbReference type="Pfam" id="PF10844">
    <property type="entry name" value="DUF2577"/>
    <property type="match status" value="1"/>
</dbReference>
<dbReference type="EMBL" id="BK015268">
    <property type="protein sequence ID" value="DAD98802.1"/>
    <property type="molecule type" value="Genomic_DNA"/>
</dbReference>
<accession>A0A8S5NX60</accession>
<protein>
    <recommendedName>
        <fullName evidence="2">DUF2577 domain-containing protein</fullName>
    </recommendedName>
</protein>
<evidence type="ECO:0008006" key="2">
    <source>
        <dbReference type="Google" id="ProtNLM"/>
    </source>
</evidence>